<keyword evidence="5" id="KW-1185">Reference proteome</keyword>
<dbReference type="Pfam" id="PF19572">
    <property type="entry name" value="PorV"/>
    <property type="match status" value="1"/>
</dbReference>
<proteinExistence type="predicted"/>
<feature type="signal peptide" evidence="1">
    <location>
        <begin position="1"/>
        <end position="21"/>
    </location>
</feature>
<dbReference type="NCBIfam" id="NF033709">
    <property type="entry name" value="PorV_fam"/>
    <property type="match status" value="1"/>
</dbReference>
<dbReference type="AlphaFoldDB" id="A0A9X1QIK9"/>
<sequence length="386" mass="41830">MRLFFVSLSSLFILSTGALLAQTTPSSTQRIPHSPLSFLTFAPDARSAAMGEAGVALSPDANATYWNAAKLPYNTKDIGVSASYTPWLRNLVDDMWLGYLTGYKKLGDKQAVALSVNYFNNGELDLRTSTGAQNGYFTSRELAISGTYARQLGKNFSLGLTLKYISSNLAGKAVIDQISLNPARVAAGDISAYYRKQMRNEETGGDFTWSLGAVLSNLGGKVNYGAGTDTENFIPTNLKLGGGISFSADGRNRFNFVADARKLMVPTPDGTNINSRPLLNGVFGSFSDAPDGFKEELQEIGLAVGAEYWYNNIFALRAGYNSEHKNKGDLKYFTAGAGAHFMDRYSVDFAYLFPVTQGSPLAQTLRITLSLGLNKSEKLDVSDTEN</sequence>
<reference evidence="3" key="1">
    <citation type="submission" date="2022-01" db="EMBL/GenBank/DDBJ databases">
        <title>Novel species in genus Dyadobacter.</title>
        <authorList>
            <person name="Ma C."/>
        </authorList>
    </citation>
    <scope>NUCLEOTIDE SEQUENCE</scope>
    <source>
        <strain evidence="4">CY22</strain>
        <strain evidence="3">CY357</strain>
    </source>
</reference>
<feature type="domain" description="Type IX secretion system protein PorV" evidence="2">
    <location>
        <begin position="29"/>
        <end position="269"/>
    </location>
</feature>
<evidence type="ECO:0000313" key="4">
    <source>
        <dbReference type="EMBL" id="USJ29354.1"/>
    </source>
</evidence>
<feature type="chain" id="PRO_5040808459" evidence="1">
    <location>
        <begin position="22"/>
        <end position="386"/>
    </location>
</feature>
<dbReference type="EMBL" id="JAKFFV010000011">
    <property type="protein sequence ID" value="MCF2500359.1"/>
    <property type="molecule type" value="Genomic_DNA"/>
</dbReference>
<dbReference type="EMBL" id="CP098805">
    <property type="protein sequence ID" value="USJ29354.1"/>
    <property type="molecule type" value="Genomic_DNA"/>
</dbReference>
<dbReference type="InterPro" id="IPR047799">
    <property type="entry name" value="T9SS_OM_PorV"/>
</dbReference>
<name>A0A9X1QIK9_9BACT</name>
<gene>
    <name evidence="3" type="primary">porV</name>
    <name evidence="3" type="ORF">L0661_18705</name>
    <name evidence="4" type="ORF">NFI80_15875</name>
</gene>
<accession>A0A9X1QIK9</accession>
<protein>
    <submittedName>
        <fullName evidence="3">Type IX secretion system outer membrane channel protein PorV</fullName>
    </submittedName>
</protein>
<evidence type="ECO:0000259" key="2">
    <source>
        <dbReference type="Pfam" id="PF19572"/>
    </source>
</evidence>
<dbReference type="Proteomes" id="UP001139411">
    <property type="component" value="Unassembled WGS sequence"/>
</dbReference>
<evidence type="ECO:0000313" key="6">
    <source>
        <dbReference type="Proteomes" id="UP001139411"/>
    </source>
</evidence>
<keyword evidence="1" id="KW-0732">Signal</keyword>
<evidence type="ECO:0000256" key="1">
    <source>
        <dbReference type="SAM" id="SignalP"/>
    </source>
</evidence>
<dbReference type="InterPro" id="IPR045741">
    <property type="entry name" value="PorV"/>
</dbReference>
<dbReference type="SUPFAM" id="SSF56935">
    <property type="entry name" value="Porins"/>
    <property type="match status" value="1"/>
</dbReference>
<dbReference type="Gene3D" id="2.40.160.60">
    <property type="entry name" value="Outer membrane protein transport protein (OMPP1/FadL/TodX)"/>
    <property type="match status" value="1"/>
</dbReference>
<evidence type="ECO:0000313" key="5">
    <source>
        <dbReference type="Proteomes" id="UP001055420"/>
    </source>
</evidence>
<dbReference type="Proteomes" id="UP001055420">
    <property type="component" value="Chromosome"/>
</dbReference>
<dbReference type="NCBIfam" id="NF033710">
    <property type="entry name" value="T9SS_OM_PorV"/>
    <property type="match status" value="1"/>
</dbReference>
<organism evidence="3 6">
    <name type="scientific">Dyadobacter chenhuakuii</name>
    <dbReference type="NCBI Taxonomy" id="2909339"/>
    <lineage>
        <taxon>Bacteria</taxon>
        <taxon>Pseudomonadati</taxon>
        <taxon>Bacteroidota</taxon>
        <taxon>Cytophagia</taxon>
        <taxon>Cytophagales</taxon>
        <taxon>Spirosomataceae</taxon>
        <taxon>Dyadobacter</taxon>
    </lineage>
</organism>
<evidence type="ECO:0000313" key="3">
    <source>
        <dbReference type="EMBL" id="MCF2500359.1"/>
    </source>
</evidence>
<dbReference type="RefSeq" id="WP_235165180.1">
    <property type="nucleotide sequence ID" value="NZ_CP098805.1"/>
</dbReference>